<gene>
    <name evidence="2" type="ORF">E5161_04500</name>
</gene>
<accession>A0A4U0FE75</accession>
<feature type="compositionally biased region" description="Basic and acidic residues" evidence="1">
    <location>
        <begin position="43"/>
        <end position="54"/>
    </location>
</feature>
<dbReference type="Proteomes" id="UP000309673">
    <property type="component" value="Unassembled WGS sequence"/>
</dbReference>
<feature type="compositionally biased region" description="Polar residues" evidence="1">
    <location>
        <begin position="20"/>
        <end position="42"/>
    </location>
</feature>
<organism evidence="2 3">
    <name type="scientific">Cohnella pontilimi</name>
    <dbReference type="NCBI Taxonomy" id="2564100"/>
    <lineage>
        <taxon>Bacteria</taxon>
        <taxon>Bacillati</taxon>
        <taxon>Bacillota</taxon>
        <taxon>Bacilli</taxon>
        <taxon>Bacillales</taxon>
        <taxon>Paenibacillaceae</taxon>
        <taxon>Cohnella</taxon>
    </lineage>
</organism>
<feature type="compositionally biased region" description="Gly residues" evidence="1">
    <location>
        <begin position="58"/>
        <end position="74"/>
    </location>
</feature>
<evidence type="ECO:0000256" key="1">
    <source>
        <dbReference type="SAM" id="MobiDB-lite"/>
    </source>
</evidence>
<name>A0A4U0FE75_9BACL</name>
<dbReference type="EMBL" id="SUPK01000002">
    <property type="protein sequence ID" value="TJY43165.1"/>
    <property type="molecule type" value="Genomic_DNA"/>
</dbReference>
<dbReference type="AlphaFoldDB" id="A0A4U0FE75"/>
<evidence type="ECO:0000313" key="2">
    <source>
        <dbReference type="EMBL" id="TJY43165.1"/>
    </source>
</evidence>
<comment type="caution">
    <text evidence="2">The sequence shown here is derived from an EMBL/GenBank/DDBJ whole genome shotgun (WGS) entry which is preliminary data.</text>
</comment>
<feature type="region of interest" description="Disordered" evidence="1">
    <location>
        <begin position="1"/>
        <end position="106"/>
    </location>
</feature>
<reference evidence="2 3" key="1">
    <citation type="submission" date="2019-04" db="EMBL/GenBank/DDBJ databases">
        <title>Cohnella sp. nov., isolated from soil.</title>
        <authorList>
            <person name="Kim W."/>
        </authorList>
    </citation>
    <scope>NUCLEOTIDE SEQUENCE [LARGE SCALE GENOMIC DNA]</scope>
    <source>
        <strain evidence="2 3">CAU 1483</strain>
    </source>
</reference>
<sequence>MPYRPIDLQTSIPRAAELTPSAQYQQHRTASEQAMLAQQTVKNTERQAQRKTKAESASGGGITDRQPKGGGGRQGSKDQHPHGGAQQQETNRSEHPFKGKHIDFMG</sequence>
<dbReference type="RefSeq" id="WP_136776530.1">
    <property type="nucleotide sequence ID" value="NZ_SUPK01000002.1"/>
</dbReference>
<keyword evidence="3" id="KW-1185">Reference proteome</keyword>
<protein>
    <submittedName>
        <fullName evidence="2">Uncharacterized protein</fullName>
    </submittedName>
</protein>
<dbReference type="OrthoDB" id="2476294at2"/>
<feature type="compositionally biased region" description="Basic and acidic residues" evidence="1">
    <location>
        <begin position="91"/>
        <end position="106"/>
    </location>
</feature>
<proteinExistence type="predicted"/>
<evidence type="ECO:0000313" key="3">
    <source>
        <dbReference type="Proteomes" id="UP000309673"/>
    </source>
</evidence>